<evidence type="ECO:0000313" key="3">
    <source>
        <dbReference type="EMBL" id="WPU65491.1"/>
    </source>
</evidence>
<keyword evidence="3" id="KW-0687">Ribonucleoprotein</keyword>
<keyword evidence="4" id="KW-1185">Reference proteome</keyword>
<reference evidence="3 4" key="1">
    <citation type="submission" date="2023-11" db="EMBL/GenBank/DDBJ databases">
        <title>Peredibacter starrii A3.12.</title>
        <authorList>
            <person name="Mitchell R.J."/>
        </authorList>
    </citation>
    <scope>NUCLEOTIDE SEQUENCE [LARGE SCALE GENOMIC DNA]</scope>
    <source>
        <strain evidence="3 4">A3.12</strain>
    </source>
</reference>
<keyword evidence="2" id="KW-0808">Transferase</keyword>
<evidence type="ECO:0000256" key="1">
    <source>
        <dbReference type="ARBA" id="ARBA00022603"/>
    </source>
</evidence>
<keyword evidence="3" id="KW-0689">Ribosomal protein</keyword>
<proteinExistence type="predicted"/>
<dbReference type="InterPro" id="IPR050078">
    <property type="entry name" value="Ribosomal_L11_MeTrfase_PrmA"/>
</dbReference>
<dbReference type="AlphaFoldDB" id="A0AAX4HQX4"/>
<dbReference type="EMBL" id="CP139487">
    <property type="protein sequence ID" value="WPU65491.1"/>
    <property type="molecule type" value="Genomic_DNA"/>
</dbReference>
<dbReference type="CDD" id="cd02440">
    <property type="entry name" value="AdoMet_MTases"/>
    <property type="match status" value="1"/>
</dbReference>
<sequence length="320" mass="36424">MDAFWVVTLFHFQPTTEQWSHIESMAINDYGSLGIEEFSLDEPEVDALLGERSYSGGDLPQDVLDEVESRVLGRPNNYRFFFGDEEGASEFYTKVGQVYLCESQIETQQTEDWNAEWKKHYAPIKVNDSLEIIPSWNKDYNSTSREKIYIYPGMGFGTGSHETTFLCLKLFTEHLLNQKVETVLDFGSGSGILGLATFKFFPEAKVDFYDIDPEANKNCYQNAETNELENFAFRLLLPEVREKLMEEYDVVFANILESILMLEQEALIAHTKKGGSLILSGLLRHQAANIIKLYSDAGMKLISHVEKGDWAAILFKKGEA</sequence>
<dbReference type="Pfam" id="PF06325">
    <property type="entry name" value="PrmA"/>
    <property type="match status" value="1"/>
</dbReference>
<evidence type="ECO:0000256" key="2">
    <source>
        <dbReference type="ARBA" id="ARBA00022679"/>
    </source>
</evidence>
<dbReference type="RefSeq" id="WP_321396060.1">
    <property type="nucleotide sequence ID" value="NZ_CP139487.1"/>
</dbReference>
<dbReference type="PANTHER" id="PTHR43648">
    <property type="entry name" value="ELECTRON TRANSFER FLAVOPROTEIN BETA SUBUNIT LYSINE METHYLTRANSFERASE"/>
    <property type="match status" value="1"/>
</dbReference>
<dbReference type="PANTHER" id="PTHR43648:SF1">
    <property type="entry name" value="ELECTRON TRANSFER FLAVOPROTEIN BETA SUBUNIT LYSINE METHYLTRANSFERASE"/>
    <property type="match status" value="1"/>
</dbReference>
<dbReference type="Gene3D" id="3.40.50.150">
    <property type="entry name" value="Vaccinia Virus protein VP39"/>
    <property type="match status" value="1"/>
</dbReference>
<evidence type="ECO:0000313" key="4">
    <source>
        <dbReference type="Proteomes" id="UP001324634"/>
    </source>
</evidence>
<gene>
    <name evidence="3" type="ORF">SOO65_01900</name>
</gene>
<dbReference type="SUPFAM" id="SSF53335">
    <property type="entry name" value="S-adenosyl-L-methionine-dependent methyltransferases"/>
    <property type="match status" value="1"/>
</dbReference>
<dbReference type="InterPro" id="IPR029063">
    <property type="entry name" value="SAM-dependent_MTases_sf"/>
</dbReference>
<dbReference type="GO" id="GO:0032259">
    <property type="term" value="P:methylation"/>
    <property type="evidence" value="ECO:0007669"/>
    <property type="project" value="UniProtKB-KW"/>
</dbReference>
<dbReference type="Proteomes" id="UP001324634">
    <property type="component" value="Chromosome"/>
</dbReference>
<accession>A0AAX4HQX4</accession>
<dbReference type="GO" id="GO:0008276">
    <property type="term" value="F:protein methyltransferase activity"/>
    <property type="evidence" value="ECO:0007669"/>
    <property type="project" value="TreeGrafter"/>
</dbReference>
<organism evidence="3 4">
    <name type="scientific">Peredibacter starrii</name>
    <dbReference type="NCBI Taxonomy" id="28202"/>
    <lineage>
        <taxon>Bacteria</taxon>
        <taxon>Pseudomonadati</taxon>
        <taxon>Bdellovibrionota</taxon>
        <taxon>Bacteriovoracia</taxon>
        <taxon>Bacteriovoracales</taxon>
        <taxon>Bacteriovoracaceae</taxon>
        <taxon>Peredibacter</taxon>
    </lineage>
</organism>
<keyword evidence="1 3" id="KW-0489">Methyltransferase</keyword>
<dbReference type="KEGG" id="psti:SOO65_01900"/>
<protein>
    <submittedName>
        <fullName evidence="3">50S ribosomal protein L11 methyltransferase</fullName>
    </submittedName>
</protein>
<name>A0AAX4HQX4_9BACT</name>
<dbReference type="GO" id="GO:0005840">
    <property type="term" value="C:ribosome"/>
    <property type="evidence" value="ECO:0007669"/>
    <property type="project" value="UniProtKB-KW"/>
</dbReference>